<protein>
    <submittedName>
        <fullName evidence="2">Uncharacterized protein</fullName>
    </submittedName>
</protein>
<keyword evidence="3" id="KW-1185">Reference proteome</keyword>
<evidence type="ECO:0000256" key="1">
    <source>
        <dbReference type="SAM" id="MobiDB-lite"/>
    </source>
</evidence>
<reference evidence="2 3" key="1">
    <citation type="submission" date="2017-10" db="EMBL/GenBank/DDBJ databases">
        <title>Sequencing the genomes of 1000 actinobacteria strains.</title>
        <authorList>
            <person name="Klenk H.-P."/>
        </authorList>
    </citation>
    <scope>NUCLEOTIDE SEQUENCE [LARGE SCALE GENOMIC DNA]</scope>
    <source>
        <strain evidence="2 3">DSM 21838</strain>
    </source>
</reference>
<sequence>MASNPWLPQSDQAPDAPPRPALLAPPSTGARAPQPGIPVPDQVDQLPSLEHAAAAPLWWLGVHGGAGEWTLAQLVPQWRPADHAWPLVVNNQAAARTVLVARSSMRGLRAAQIAATQWASGIVPHVTVLGLVVIADAPGRLPRPIRDLIKVVGGGVPRVWHLPWVESWRLGEDVSLETAPREVRKLVEDLRALLQAGAEGTTN</sequence>
<proteinExistence type="predicted"/>
<accession>A0A2A9F1B1</accession>
<dbReference type="AlphaFoldDB" id="A0A2A9F1B1"/>
<dbReference type="Pfam" id="PF20373">
    <property type="entry name" value="DUF6668"/>
    <property type="match status" value="1"/>
</dbReference>
<dbReference type="OrthoDB" id="4549550at2"/>
<evidence type="ECO:0000313" key="3">
    <source>
        <dbReference type="Proteomes" id="UP000222106"/>
    </source>
</evidence>
<comment type="caution">
    <text evidence="2">The sequence shown here is derived from an EMBL/GenBank/DDBJ whole genome shotgun (WGS) entry which is preliminary data.</text>
</comment>
<dbReference type="InterPro" id="IPR046609">
    <property type="entry name" value="DUF6668"/>
</dbReference>
<feature type="region of interest" description="Disordered" evidence="1">
    <location>
        <begin position="1"/>
        <end position="43"/>
    </location>
</feature>
<name>A0A2A9F1B1_9MICO</name>
<dbReference type="EMBL" id="PDJI01000003">
    <property type="protein sequence ID" value="PFG44948.1"/>
    <property type="molecule type" value="Genomic_DNA"/>
</dbReference>
<evidence type="ECO:0000313" key="2">
    <source>
        <dbReference type="EMBL" id="PFG44948.1"/>
    </source>
</evidence>
<dbReference type="Proteomes" id="UP000222106">
    <property type="component" value="Unassembled WGS sequence"/>
</dbReference>
<gene>
    <name evidence="2" type="ORF">ATJ97_0224</name>
</gene>
<organism evidence="2 3">
    <name type="scientific">Georgenia soli</name>
    <dbReference type="NCBI Taxonomy" id="638953"/>
    <lineage>
        <taxon>Bacteria</taxon>
        <taxon>Bacillati</taxon>
        <taxon>Actinomycetota</taxon>
        <taxon>Actinomycetes</taxon>
        <taxon>Micrococcales</taxon>
        <taxon>Bogoriellaceae</taxon>
        <taxon>Georgenia</taxon>
    </lineage>
</organism>